<sequence length="343" mass="38248">MTTFISARELGDNFHAEVIRPLLGDRPYAAGLLGWGSDVLGYDTARSTDHGWGPRLHVFVDAGEVERVTALIDENLPDEYRGYPVRFGWDTQHPVHHVTVSTVAGWLVDHLGFDASAGISTPDWLITPQQKLLGVVAGRVYADDGRLQPIRDALQWYPDDVWLWMLACQWSRIAQEEPFVQRTHEVGDDLGSRVLAARLVRDAMRLALLLRRTYAPYSKWLGTAFARLGHEDGLDEVLADALAADDLPDRERALVTAYGLLARRHNALGITDEVDPAPRQFHDRPATVLGAERFAEACVGRVRDPRLRGLELVGSIDQCADSTDLLSNPVAYRRLVTLYDGRP</sequence>
<proteinExistence type="predicted"/>
<reference evidence="2 3" key="2">
    <citation type="journal article" date="2010" name="Stand. Genomic Sci.">
        <title>Complete genome sequence of Kribbella flavida type strain (IFO 14399).</title>
        <authorList>
            <person name="Pukall R."/>
            <person name="Lapidus A."/>
            <person name="Glavina Del Rio T."/>
            <person name="Copeland A."/>
            <person name="Tice H."/>
            <person name="Cheng J.-F."/>
            <person name="Lucas S."/>
            <person name="Chen F."/>
            <person name="Nolan M."/>
            <person name="LaButti K."/>
            <person name="Pati A."/>
            <person name="Ivanova N."/>
            <person name="Mavrommatis K."/>
            <person name="Mikhailova N."/>
            <person name="Pitluck S."/>
            <person name="Bruce D."/>
            <person name="Goodwin L."/>
            <person name="Land M."/>
            <person name="Hauser L."/>
            <person name="Chang Y.-J."/>
            <person name="Jeffries C.D."/>
            <person name="Chen A."/>
            <person name="Palaniappan K."/>
            <person name="Chain P."/>
            <person name="Rohde M."/>
            <person name="Goeker M."/>
            <person name="Bristow J."/>
            <person name="Eisen J.A."/>
            <person name="Markowitz V."/>
            <person name="Hugenholtz P."/>
            <person name="Kyrpides N.C."/>
            <person name="Klenk H.-P."/>
            <person name="Brettin T."/>
        </authorList>
    </citation>
    <scope>NUCLEOTIDE SEQUENCE [LARGE SCALE GENOMIC DNA]</scope>
    <source>
        <strain evidence="3">DSM 17836 / JCM 10339 / NBRC 14399</strain>
    </source>
</reference>
<dbReference type="KEGG" id="kfl:Kfla_2865"/>
<dbReference type="Proteomes" id="UP000007967">
    <property type="component" value="Chromosome"/>
</dbReference>
<protein>
    <recommendedName>
        <fullName evidence="1">DUF4037 domain-containing protein</fullName>
    </recommendedName>
</protein>
<keyword evidence="3" id="KW-1185">Reference proteome</keyword>
<dbReference type="AlphaFoldDB" id="D2Q0D8"/>
<evidence type="ECO:0000313" key="3">
    <source>
        <dbReference type="Proteomes" id="UP000007967"/>
    </source>
</evidence>
<name>D2Q0D8_KRIFD</name>
<reference evidence="3" key="1">
    <citation type="submission" date="2009-09" db="EMBL/GenBank/DDBJ databases">
        <title>The complete genome of Kribbella flavida DSM 17836.</title>
        <authorList>
            <consortium name="US DOE Joint Genome Institute (JGI-PGF)"/>
            <person name="Lucas S."/>
            <person name="Copeland A."/>
            <person name="Lapidus A."/>
            <person name="Glavina del Rio T."/>
            <person name="Dalin E."/>
            <person name="Tice H."/>
            <person name="Bruce D."/>
            <person name="Goodwin L."/>
            <person name="Pitluck S."/>
            <person name="Kyrpides N."/>
            <person name="Mavromatis K."/>
            <person name="Ivanova N."/>
            <person name="Saunders E."/>
            <person name="Brettin T."/>
            <person name="Detter J.C."/>
            <person name="Han C."/>
            <person name="Larimer F."/>
            <person name="Land M."/>
            <person name="Hauser L."/>
            <person name="Markowitz V."/>
            <person name="Cheng J.-F."/>
            <person name="Hugenholtz P."/>
            <person name="Woyke T."/>
            <person name="Wu D."/>
            <person name="Pukall R."/>
            <person name="Klenk H.-P."/>
            <person name="Eisen J.A."/>
        </authorList>
    </citation>
    <scope>NUCLEOTIDE SEQUENCE [LARGE SCALE GENOMIC DNA]</scope>
    <source>
        <strain evidence="3">DSM 17836 / JCM 10339 / NBRC 14399</strain>
    </source>
</reference>
<organism evidence="2 3">
    <name type="scientific">Kribbella flavida (strain DSM 17836 / JCM 10339 / NBRC 14399)</name>
    <dbReference type="NCBI Taxonomy" id="479435"/>
    <lineage>
        <taxon>Bacteria</taxon>
        <taxon>Bacillati</taxon>
        <taxon>Actinomycetota</taxon>
        <taxon>Actinomycetes</taxon>
        <taxon>Propionibacteriales</taxon>
        <taxon>Kribbellaceae</taxon>
        <taxon>Kribbella</taxon>
    </lineage>
</organism>
<dbReference type="eggNOG" id="COG0457">
    <property type="taxonomic scope" value="Bacteria"/>
</dbReference>
<gene>
    <name evidence="2" type="ordered locus">Kfla_2865</name>
</gene>
<accession>D2Q0D8</accession>
<dbReference type="InterPro" id="IPR025117">
    <property type="entry name" value="DUF4037"/>
</dbReference>
<evidence type="ECO:0000259" key="1">
    <source>
        <dbReference type="Pfam" id="PF13228"/>
    </source>
</evidence>
<dbReference type="EMBL" id="CP001736">
    <property type="protein sequence ID" value="ADB31930.1"/>
    <property type="molecule type" value="Genomic_DNA"/>
</dbReference>
<dbReference type="RefSeq" id="WP_012920486.1">
    <property type="nucleotide sequence ID" value="NC_013729.1"/>
</dbReference>
<feature type="domain" description="DUF4037" evidence="1">
    <location>
        <begin position="124"/>
        <end position="221"/>
    </location>
</feature>
<evidence type="ECO:0000313" key="2">
    <source>
        <dbReference type="EMBL" id="ADB31930.1"/>
    </source>
</evidence>
<dbReference type="Pfam" id="PF13228">
    <property type="entry name" value="DUF4037"/>
    <property type="match status" value="1"/>
</dbReference>
<dbReference type="STRING" id="479435.Kfla_2865"/>
<dbReference type="OrthoDB" id="3030at2"/>
<dbReference type="HOGENOM" id="CLU_056336_0_0_11"/>